<name>A0A9W7ZQL0_9FUNG</name>
<accession>A0A9W7ZQL0</accession>
<comment type="caution">
    <text evidence="1">The sequence shown here is derived from an EMBL/GenBank/DDBJ whole genome shotgun (WGS) entry which is preliminary data.</text>
</comment>
<sequence length="130" mass="14175">MATCISYEDIIARWGIKDKEKSLSALHSLLPVYKGQHPTFPAFVYVQGIDRQPVGKLKEALKAVHFKTSRILNVAFVGNATAEFRIHADHLCGLKAAIADVGEHNGWTILPAFNGLQVVDTKAPAALVAR</sequence>
<dbReference type="AlphaFoldDB" id="A0A9W7ZQL0"/>
<proteinExistence type="predicted"/>
<dbReference type="EMBL" id="JANBPT010001678">
    <property type="protein sequence ID" value="KAJ1905858.1"/>
    <property type="molecule type" value="Genomic_DNA"/>
</dbReference>
<evidence type="ECO:0000313" key="1">
    <source>
        <dbReference type="EMBL" id="KAJ1905858.1"/>
    </source>
</evidence>
<dbReference type="Proteomes" id="UP001150569">
    <property type="component" value="Unassembled WGS sequence"/>
</dbReference>
<feature type="non-terminal residue" evidence="1">
    <location>
        <position position="130"/>
    </location>
</feature>
<reference evidence="1" key="1">
    <citation type="submission" date="2022-07" db="EMBL/GenBank/DDBJ databases">
        <title>Phylogenomic reconstructions and comparative analyses of Kickxellomycotina fungi.</title>
        <authorList>
            <person name="Reynolds N.K."/>
            <person name="Stajich J.E."/>
            <person name="Barry K."/>
            <person name="Grigoriev I.V."/>
            <person name="Crous P."/>
            <person name="Smith M.E."/>
        </authorList>
    </citation>
    <scope>NUCLEOTIDE SEQUENCE</scope>
    <source>
        <strain evidence="1">RSA 861</strain>
    </source>
</reference>
<protein>
    <submittedName>
        <fullName evidence="1">Uncharacterized protein</fullName>
    </submittedName>
</protein>
<keyword evidence="2" id="KW-1185">Reference proteome</keyword>
<dbReference type="OrthoDB" id="5575405at2759"/>
<organism evidence="1 2">
    <name type="scientific">Tieghemiomyces parasiticus</name>
    <dbReference type="NCBI Taxonomy" id="78921"/>
    <lineage>
        <taxon>Eukaryota</taxon>
        <taxon>Fungi</taxon>
        <taxon>Fungi incertae sedis</taxon>
        <taxon>Zoopagomycota</taxon>
        <taxon>Kickxellomycotina</taxon>
        <taxon>Dimargaritomycetes</taxon>
        <taxon>Dimargaritales</taxon>
        <taxon>Dimargaritaceae</taxon>
        <taxon>Tieghemiomyces</taxon>
    </lineage>
</organism>
<evidence type="ECO:0000313" key="2">
    <source>
        <dbReference type="Proteomes" id="UP001150569"/>
    </source>
</evidence>
<gene>
    <name evidence="1" type="ORF">IWQ60_012192</name>
</gene>